<keyword evidence="3" id="KW-0378">Hydrolase</keyword>
<dbReference type="EMBL" id="JAETWB010000001">
    <property type="protein sequence ID" value="MBL6077088.1"/>
    <property type="molecule type" value="Genomic_DNA"/>
</dbReference>
<dbReference type="Gene3D" id="3.40.50.1820">
    <property type="entry name" value="alpha/beta hydrolase"/>
    <property type="match status" value="1"/>
</dbReference>
<dbReference type="InterPro" id="IPR000073">
    <property type="entry name" value="AB_hydrolase_1"/>
</dbReference>
<evidence type="ECO:0000259" key="2">
    <source>
        <dbReference type="Pfam" id="PF00561"/>
    </source>
</evidence>
<evidence type="ECO:0000256" key="1">
    <source>
        <dbReference type="ARBA" id="ARBA00038128"/>
    </source>
</evidence>
<evidence type="ECO:0000313" key="4">
    <source>
        <dbReference type="Proteomes" id="UP000660885"/>
    </source>
</evidence>
<evidence type="ECO:0000313" key="3">
    <source>
        <dbReference type="EMBL" id="MBL6077088.1"/>
    </source>
</evidence>
<dbReference type="InterPro" id="IPR000639">
    <property type="entry name" value="Epox_hydrolase-like"/>
</dbReference>
<comment type="similarity">
    <text evidence="1">Belongs to the AB hydrolase superfamily. Bacterial non-heme haloperoxidase / perhydrolase family.</text>
</comment>
<accession>A0ABS1TXC0</accession>
<sequence length="275" mass="29888">MTFVTAADGARIFCKDWGPKDARPVVFSHGWPLCSDAWDGQMLFMLQNGFRVVAHDRRGHGRSDQTGHGNTMDTYADDLSAVMEALDLRGAMMVGHSTGGGEVARYIGRHGTGRVARVVLLSAVPPIMVSTPQWPGGLDISVFDGIRKGVSDNRSNFYLDLALPFFGMNRDGVAVNEGLRQTFWNQGMMGSIIGHYACIREFSEVDYTADLEKIDVPTLVIHGDDDQIVPVAHAGALTATVVRGATLKIYEGAPHGLASTHQDRLNEDLLAFARS</sequence>
<dbReference type="Proteomes" id="UP000660885">
    <property type="component" value="Unassembled WGS sequence"/>
</dbReference>
<organism evidence="3 4">
    <name type="scientific">Belnapia arida</name>
    <dbReference type="NCBI Taxonomy" id="2804533"/>
    <lineage>
        <taxon>Bacteria</taxon>
        <taxon>Pseudomonadati</taxon>
        <taxon>Pseudomonadota</taxon>
        <taxon>Alphaproteobacteria</taxon>
        <taxon>Acetobacterales</taxon>
        <taxon>Roseomonadaceae</taxon>
        <taxon>Belnapia</taxon>
    </lineage>
</organism>
<keyword evidence="4" id="KW-1185">Reference proteome</keyword>
<dbReference type="RefSeq" id="WP_202830223.1">
    <property type="nucleotide sequence ID" value="NZ_JAETWB010000001.1"/>
</dbReference>
<protein>
    <submittedName>
        <fullName evidence="3">Alpha/beta hydrolase</fullName>
    </submittedName>
</protein>
<dbReference type="PANTHER" id="PTHR43433:SF3">
    <property type="entry name" value="NON-HEME CHLOROPEROXIDASE"/>
    <property type="match status" value="1"/>
</dbReference>
<dbReference type="PANTHER" id="PTHR43433">
    <property type="entry name" value="HYDROLASE, ALPHA/BETA FOLD FAMILY PROTEIN"/>
    <property type="match status" value="1"/>
</dbReference>
<comment type="caution">
    <text evidence="3">The sequence shown here is derived from an EMBL/GenBank/DDBJ whole genome shotgun (WGS) entry which is preliminary data.</text>
</comment>
<proteinExistence type="inferred from homology"/>
<feature type="domain" description="AB hydrolase-1" evidence="2">
    <location>
        <begin position="24"/>
        <end position="256"/>
    </location>
</feature>
<dbReference type="GO" id="GO:0016787">
    <property type="term" value="F:hydrolase activity"/>
    <property type="evidence" value="ECO:0007669"/>
    <property type="project" value="UniProtKB-KW"/>
</dbReference>
<dbReference type="SUPFAM" id="SSF53474">
    <property type="entry name" value="alpha/beta-Hydrolases"/>
    <property type="match status" value="1"/>
</dbReference>
<reference evidence="3 4" key="1">
    <citation type="submission" date="2021-01" db="EMBL/GenBank/DDBJ databases">
        <title>Belnapia mucosa sp. nov. and Belnapia arida sp. nov., isolated from the Tabernas Desert (Almeria, Spain).</title>
        <authorList>
            <person name="Molina-Menor E."/>
            <person name="Vidal-Verdu A."/>
            <person name="Calonge A."/>
            <person name="Satari L."/>
            <person name="Pereto J."/>
            <person name="Porcar M."/>
        </authorList>
    </citation>
    <scope>NUCLEOTIDE SEQUENCE [LARGE SCALE GENOMIC DNA]</scope>
    <source>
        <strain evidence="3 4">T18</strain>
    </source>
</reference>
<dbReference type="InterPro" id="IPR029058">
    <property type="entry name" value="AB_hydrolase_fold"/>
</dbReference>
<gene>
    <name evidence="3" type="ORF">JMJ56_03655</name>
</gene>
<dbReference type="InterPro" id="IPR050471">
    <property type="entry name" value="AB_hydrolase"/>
</dbReference>
<dbReference type="PRINTS" id="PR00111">
    <property type="entry name" value="ABHYDROLASE"/>
</dbReference>
<dbReference type="PRINTS" id="PR00412">
    <property type="entry name" value="EPOXHYDRLASE"/>
</dbReference>
<name>A0ABS1TXC0_9PROT</name>
<dbReference type="Pfam" id="PF00561">
    <property type="entry name" value="Abhydrolase_1"/>
    <property type="match status" value="1"/>
</dbReference>